<evidence type="ECO:0000256" key="1">
    <source>
        <dbReference type="SAM" id="MobiDB-lite"/>
    </source>
</evidence>
<dbReference type="Proteomes" id="UP000283269">
    <property type="component" value="Unassembled WGS sequence"/>
</dbReference>
<organism evidence="2 3">
    <name type="scientific">Psilocybe cyanescens</name>
    <dbReference type="NCBI Taxonomy" id="93625"/>
    <lineage>
        <taxon>Eukaryota</taxon>
        <taxon>Fungi</taxon>
        <taxon>Dikarya</taxon>
        <taxon>Basidiomycota</taxon>
        <taxon>Agaricomycotina</taxon>
        <taxon>Agaricomycetes</taxon>
        <taxon>Agaricomycetidae</taxon>
        <taxon>Agaricales</taxon>
        <taxon>Agaricineae</taxon>
        <taxon>Strophariaceae</taxon>
        <taxon>Psilocybe</taxon>
    </lineage>
</organism>
<dbReference type="EMBL" id="NHYD01001843">
    <property type="protein sequence ID" value="PPQ89745.1"/>
    <property type="molecule type" value="Genomic_DNA"/>
</dbReference>
<accession>A0A409XG69</accession>
<sequence>MQMYPNTGFGMFKRHGAEDERSEVTTNQCIFDILASSSFGDRRDQFSGARNHPPAGFPVSFMN</sequence>
<comment type="caution">
    <text evidence="2">The sequence shown here is derived from an EMBL/GenBank/DDBJ whole genome shotgun (WGS) entry which is preliminary data.</text>
</comment>
<dbReference type="AlphaFoldDB" id="A0A409XG69"/>
<evidence type="ECO:0000313" key="2">
    <source>
        <dbReference type="EMBL" id="PPQ89745.1"/>
    </source>
</evidence>
<reference evidence="2 3" key="1">
    <citation type="journal article" date="2018" name="Evol. Lett.">
        <title>Horizontal gene cluster transfer increased hallucinogenic mushroom diversity.</title>
        <authorList>
            <person name="Reynolds H.T."/>
            <person name="Vijayakumar V."/>
            <person name="Gluck-Thaler E."/>
            <person name="Korotkin H.B."/>
            <person name="Matheny P.B."/>
            <person name="Slot J.C."/>
        </authorList>
    </citation>
    <scope>NUCLEOTIDE SEQUENCE [LARGE SCALE GENOMIC DNA]</scope>
    <source>
        <strain evidence="2 3">2631</strain>
    </source>
</reference>
<name>A0A409XG69_PSICY</name>
<protein>
    <submittedName>
        <fullName evidence="2">Uncharacterized protein</fullName>
    </submittedName>
</protein>
<gene>
    <name evidence="2" type="ORF">CVT25_014145</name>
</gene>
<keyword evidence="3" id="KW-1185">Reference proteome</keyword>
<proteinExistence type="predicted"/>
<evidence type="ECO:0000313" key="3">
    <source>
        <dbReference type="Proteomes" id="UP000283269"/>
    </source>
</evidence>
<dbReference type="InParanoid" id="A0A409XG69"/>
<feature type="region of interest" description="Disordered" evidence="1">
    <location>
        <begin position="44"/>
        <end position="63"/>
    </location>
</feature>